<proteinExistence type="predicted"/>
<comment type="caution">
    <text evidence="1">The sequence shown here is derived from an EMBL/GenBank/DDBJ whole genome shotgun (WGS) entry which is preliminary data.</text>
</comment>
<evidence type="ECO:0000313" key="2">
    <source>
        <dbReference type="Proteomes" id="UP000706039"/>
    </source>
</evidence>
<reference evidence="1 2" key="1">
    <citation type="submission" date="2021-08" db="EMBL/GenBank/DDBJ databases">
        <authorList>
            <person name="Tuo L."/>
        </authorList>
    </citation>
    <scope>NUCLEOTIDE SEQUENCE [LARGE SCALE GENOMIC DNA]</scope>
    <source>
        <strain evidence="1 2">JCM 31229</strain>
    </source>
</reference>
<name>A0ABS7PVQ1_9SPHN</name>
<dbReference type="Proteomes" id="UP000706039">
    <property type="component" value="Unassembled WGS sequence"/>
</dbReference>
<dbReference type="EMBL" id="JAINVV010000012">
    <property type="protein sequence ID" value="MBY8825440.1"/>
    <property type="molecule type" value="Genomic_DNA"/>
</dbReference>
<accession>A0ABS7PVQ1</accession>
<dbReference type="RefSeq" id="WP_222992546.1">
    <property type="nucleotide sequence ID" value="NZ_JAINVV010000012.1"/>
</dbReference>
<organism evidence="1 2">
    <name type="scientific">Sphingomonas colocasiae</name>
    <dbReference type="NCBI Taxonomy" id="1848973"/>
    <lineage>
        <taxon>Bacteria</taxon>
        <taxon>Pseudomonadati</taxon>
        <taxon>Pseudomonadota</taxon>
        <taxon>Alphaproteobacteria</taxon>
        <taxon>Sphingomonadales</taxon>
        <taxon>Sphingomonadaceae</taxon>
        <taxon>Sphingomonas</taxon>
    </lineage>
</organism>
<evidence type="ECO:0008006" key="3">
    <source>
        <dbReference type="Google" id="ProtNLM"/>
    </source>
</evidence>
<gene>
    <name evidence="1" type="ORF">K7G82_24255</name>
</gene>
<sequence>MGLFGPKLPIDRDEFDWQLACFKWMIEEFEDLERHRAAPLVTPTVDFFPDSAVAGHARAAELFDQVRMHAGLEQVHFRLEAGAENRPHRVQSGLGLVHDGNAPLGTYRVEDRGGGVYEPVITYNPSLLDNPAGLVGTFAHEFAHYIVDGARRLPPGGHDLHEHATDLAAVFIGFGIFLANGAKNFQSHQSFDEMSWSSSRSGYLSEAALVTGLAISEGLAGRDPLAAGQWLKPHLASDLKRAAIYLAKRHPDIAADVAAIDLTDYGLQPI</sequence>
<keyword evidence="2" id="KW-1185">Reference proteome</keyword>
<protein>
    <recommendedName>
        <fullName evidence="3">Peptidase</fullName>
    </recommendedName>
</protein>
<evidence type="ECO:0000313" key="1">
    <source>
        <dbReference type="EMBL" id="MBY8825440.1"/>
    </source>
</evidence>